<dbReference type="CDD" id="cd00093">
    <property type="entry name" value="HTH_XRE"/>
    <property type="match status" value="1"/>
</dbReference>
<dbReference type="EMBL" id="JBHUHF010000001">
    <property type="protein sequence ID" value="MFD2024028.1"/>
    <property type="molecule type" value="Genomic_DNA"/>
</dbReference>
<dbReference type="InterPro" id="IPR001387">
    <property type="entry name" value="Cro/C1-type_HTH"/>
</dbReference>
<dbReference type="Gene3D" id="1.10.260.40">
    <property type="entry name" value="lambda repressor-like DNA-binding domains"/>
    <property type="match status" value="1"/>
</dbReference>
<keyword evidence="3" id="KW-1185">Reference proteome</keyword>
<dbReference type="InterPro" id="IPR010982">
    <property type="entry name" value="Lambda_DNA-bd_dom_sf"/>
</dbReference>
<dbReference type="Proteomes" id="UP001597338">
    <property type="component" value="Unassembled WGS sequence"/>
</dbReference>
<organism evidence="2 3">
    <name type="scientific">Promicromonospora aerolata</name>
    <dbReference type="NCBI Taxonomy" id="195749"/>
    <lineage>
        <taxon>Bacteria</taxon>
        <taxon>Bacillati</taxon>
        <taxon>Actinomycetota</taxon>
        <taxon>Actinomycetes</taxon>
        <taxon>Micrococcales</taxon>
        <taxon>Promicromonosporaceae</taxon>
        <taxon>Promicromonospora</taxon>
    </lineage>
</organism>
<evidence type="ECO:0000313" key="2">
    <source>
        <dbReference type="EMBL" id="MFD2024028.1"/>
    </source>
</evidence>
<evidence type="ECO:0000313" key="3">
    <source>
        <dbReference type="Proteomes" id="UP001597338"/>
    </source>
</evidence>
<reference evidence="3" key="1">
    <citation type="journal article" date="2019" name="Int. J. Syst. Evol. Microbiol.">
        <title>The Global Catalogue of Microorganisms (GCM) 10K type strain sequencing project: providing services to taxonomists for standard genome sequencing and annotation.</title>
        <authorList>
            <consortium name="The Broad Institute Genomics Platform"/>
            <consortium name="The Broad Institute Genome Sequencing Center for Infectious Disease"/>
            <person name="Wu L."/>
            <person name="Ma J."/>
        </authorList>
    </citation>
    <scope>NUCLEOTIDE SEQUENCE [LARGE SCALE GENOMIC DNA]</scope>
    <source>
        <strain evidence="3">CCM 7043</strain>
    </source>
</reference>
<dbReference type="SUPFAM" id="SSF47413">
    <property type="entry name" value="lambda repressor-like DNA-binding domains"/>
    <property type="match status" value="1"/>
</dbReference>
<sequence>MKRPVDPRFGAELRRLREARAMSLRELSAVAHLSKSLLSLYENGSRLPSPENAAHLDKMLGVGGRLASLTPDPMLGNEATPNGMTPGGLTPSDLEQAERVAHAERVPRALDGGAVESLGGVLAAHRRLDDTVPAEVLWPIASTHHQMLVRVAGEARGPHVPALHLVVAESLQFVGWLSAQRGQYEMADRMYAQSADRAEELGAGGLASQSRRFRGSLAWEQVRLAQMVAHYAHAAQTPGAGILHRIDAGLRHAHALALLGDPAGALRALHAASDLTTAADGAAPDPFAYWLTNSWLRFPLGLAHLELGRAQDAADNLRAGLADLPDQQRDTPWTAQYRSALETAQARA</sequence>
<comment type="caution">
    <text evidence="2">The sequence shown here is derived from an EMBL/GenBank/DDBJ whole genome shotgun (WGS) entry which is preliminary data.</text>
</comment>
<name>A0ABW4V2K3_9MICO</name>
<dbReference type="SUPFAM" id="SSF48452">
    <property type="entry name" value="TPR-like"/>
    <property type="match status" value="1"/>
</dbReference>
<feature type="domain" description="HTH cro/C1-type" evidence="1">
    <location>
        <begin position="13"/>
        <end position="69"/>
    </location>
</feature>
<protein>
    <submittedName>
        <fullName evidence="2">Helix-turn-helix domain-containing protein</fullName>
    </submittedName>
</protein>
<dbReference type="SMART" id="SM00530">
    <property type="entry name" value="HTH_XRE"/>
    <property type="match status" value="1"/>
</dbReference>
<proteinExistence type="predicted"/>
<accession>A0ABW4V2K3</accession>
<gene>
    <name evidence="2" type="ORF">ACFSL2_00735</name>
</gene>
<dbReference type="Pfam" id="PF13560">
    <property type="entry name" value="HTH_31"/>
    <property type="match status" value="1"/>
</dbReference>
<evidence type="ECO:0000259" key="1">
    <source>
        <dbReference type="PROSITE" id="PS50943"/>
    </source>
</evidence>
<dbReference type="RefSeq" id="WP_377196020.1">
    <property type="nucleotide sequence ID" value="NZ_JBHUHF010000001.1"/>
</dbReference>
<dbReference type="PROSITE" id="PS50943">
    <property type="entry name" value="HTH_CROC1"/>
    <property type="match status" value="1"/>
</dbReference>
<dbReference type="InterPro" id="IPR011990">
    <property type="entry name" value="TPR-like_helical_dom_sf"/>
</dbReference>